<organism evidence="1 2">
    <name type="scientific">Meloidogyne enterolobii</name>
    <name type="common">Root-knot nematode worm</name>
    <name type="synonym">Meloidogyne mayaguensis</name>
    <dbReference type="NCBI Taxonomy" id="390850"/>
    <lineage>
        <taxon>Eukaryota</taxon>
        <taxon>Metazoa</taxon>
        <taxon>Ecdysozoa</taxon>
        <taxon>Nematoda</taxon>
        <taxon>Chromadorea</taxon>
        <taxon>Rhabditida</taxon>
        <taxon>Tylenchina</taxon>
        <taxon>Tylenchomorpha</taxon>
        <taxon>Tylenchoidea</taxon>
        <taxon>Meloidogynidae</taxon>
        <taxon>Meloidogyninae</taxon>
        <taxon>Meloidogyne</taxon>
    </lineage>
</organism>
<name>A0A6V7VD09_MELEN</name>
<sequence>MGIGVNFCEYLMCCDCLAIKLIYFLELLKIYLNYFPICTEYAKLGFIVINVCATVKEQFIVLDEFLCHIFL</sequence>
<evidence type="ECO:0000313" key="1">
    <source>
        <dbReference type="EMBL" id="CAD2172298.1"/>
    </source>
</evidence>
<comment type="caution">
    <text evidence="1">The sequence shown here is derived from an EMBL/GenBank/DDBJ whole genome shotgun (WGS) entry which is preliminary data.</text>
</comment>
<accession>A0A6V7VD09</accession>
<dbReference type="Proteomes" id="UP000580250">
    <property type="component" value="Unassembled WGS sequence"/>
</dbReference>
<evidence type="ECO:0000313" key="2">
    <source>
        <dbReference type="Proteomes" id="UP000580250"/>
    </source>
</evidence>
<gene>
    <name evidence="1" type="ORF">MENT_LOCUS23838</name>
</gene>
<dbReference type="EMBL" id="CAJEWN010000198">
    <property type="protein sequence ID" value="CAD2172298.1"/>
    <property type="molecule type" value="Genomic_DNA"/>
</dbReference>
<reference evidence="1 2" key="1">
    <citation type="submission" date="2020-08" db="EMBL/GenBank/DDBJ databases">
        <authorList>
            <person name="Koutsovoulos G."/>
            <person name="Danchin GJ E."/>
        </authorList>
    </citation>
    <scope>NUCLEOTIDE SEQUENCE [LARGE SCALE GENOMIC DNA]</scope>
</reference>
<protein>
    <submittedName>
        <fullName evidence="1">Uncharacterized protein</fullName>
    </submittedName>
</protein>
<proteinExistence type="predicted"/>
<dbReference type="AlphaFoldDB" id="A0A6V7VD09"/>